<accession>A0A940SV49</accession>
<evidence type="ECO:0000313" key="4">
    <source>
        <dbReference type="Proteomes" id="UP000674938"/>
    </source>
</evidence>
<dbReference type="Gene3D" id="3.30.360.10">
    <property type="entry name" value="Dihydrodipicolinate Reductase, domain 2"/>
    <property type="match status" value="1"/>
</dbReference>
<dbReference type="Gene3D" id="3.40.50.720">
    <property type="entry name" value="NAD(P)-binding Rossmann-like Domain"/>
    <property type="match status" value="1"/>
</dbReference>
<dbReference type="InterPro" id="IPR055170">
    <property type="entry name" value="GFO_IDH_MocA-like_dom"/>
</dbReference>
<evidence type="ECO:0000259" key="2">
    <source>
        <dbReference type="Pfam" id="PF22725"/>
    </source>
</evidence>
<dbReference type="Pfam" id="PF22725">
    <property type="entry name" value="GFO_IDH_MocA_C3"/>
    <property type="match status" value="1"/>
</dbReference>
<proteinExistence type="predicted"/>
<feature type="domain" description="Gfo/Idh/MocA-like oxidoreductase N-terminal" evidence="1">
    <location>
        <begin position="2"/>
        <end position="119"/>
    </location>
</feature>
<sequence length="338" mass="37310">MKLGILGAGMIVRDFLTFAHKVENLELVGICATPEEAEVVNGLAQQNDIAFSYTDFNEMLINPEIDTIYVAVPNHLHYQFTKKALEVGKHVICEKPFTSNLEEARELAAMAREKQLFLFEAVSTRFLPNVLKMKELLPKLGKIKIFSANYSQYSSRYDAFKKGETLPAFDPQKAGGALMDLNIYNINLVVTLFGSPQKVDYQANIERGIDTSGVLILDYGTFKFVGIAAKDCKAPIVTNIQGDQGCLVIDSSANIVDRFTLLMNQATAGQVSGSGLGETYDENCGKHRMQHEFEAFIKIVASGDDVRADELLEITLMTMDVQTKARQAAGIVFSRDVG</sequence>
<protein>
    <submittedName>
        <fullName evidence="3">Gfo/Idh/MocA family oxidoreductase</fullName>
    </submittedName>
</protein>
<evidence type="ECO:0000259" key="1">
    <source>
        <dbReference type="Pfam" id="PF01408"/>
    </source>
</evidence>
<dbReference type="PANTHER" id="PTHR43054">
    <property type="match status" value="1"/>
</dbReference>
<name>A0A940SV49_9ENTE</name>
<reference evidence="3" key="1">
    <citation type="submission" date="2020-12" db="EMBL/GenBank/DDBJ databases">
        <title>Vagococcus allomyrinae sp. nov. and Enterococcus lavae sp. nov., isolated from the larvae of Allomyrina dichotoma.</title>
        <authorList>
            <person name="Lee S.D."/>
        </authorList>
    </citation>
    <scope>NUCLEOTIDE SEQUENCE</scope>
    <source>
        <strain evidence="3">BWB3-3</strain>
    </source>
</reference>
<dbReference type="InterPro" id="IPR000683">
    <property type="entry name" value="Gfo/Idh/MocA-like_OxRdtase_N"/>
</dbReference>
<dbReference type="Proteomes" id="UP000674938">
    <property type="component" value="Unassembled WGS sequence"/>
</dbReference>
<dbReference type="RefSeq" id="WP_209524888.1">
    <property type="nucleotide sequence ID" value="NZ_JAEEGA010000002.1"/>
</dbReference>
<dbReference type="SUPFAM" id="SSF51735">
    <property type="entry name" value="NAD(P)-binding Rossmann-fold domains"/>
    <property type="match status" value="1"/>
</dbReference>
<gene>
    <name evidence="3" type="ORF">I6N95_03080</name>
</gene>
<dbReference type="Pfam" id="PF01408">
    <property type="entry name" value="GFO_IDH_MocA"/>
    <property type="match status" value="1"/>
</dbReference>
<dbReference type="GO" id="GO:0000166">
    <property type="term" value="F:nucleotide binding"/>
    <property type="evidence" value="ECO:0007669"/>
    <property type="project" value="InterPro"/>
</dbReference>
<dbReference type="EMBL" id="JAEEGA010000002">
    <property type="protein sequence ID" value="MBP1039988.1"/>
    <property type="molecule type" value="Genomic_DNA"/>
</dbReference>
<dbReference type="PANTHER" id="PTHR43054:SF1">
    <property type="entry name" value="SCYLLO-INOSITOL 2-DEHYDROGENASE (NADP(+)) IOLU"/>
    <property type="match status" value="1"/>
</dbReference>
<comment type="caution">
    <text evidence="3">The sequence shown here is derived from an EMBL/GenBank/DDBJ whole genome shotgun (WGS) entry which is preliminary data.</text>
</comment>
<dbReference type="AlphaFoldDB" id="A0A940SV49"/>
<dbReference type="InterPro" id="IPR036291">
    <property type="entry name" value="NAD(P)-bd_dom_sf"/>
</dbReference>
<organism evidence="3 4">
    <name type="scientific">Vagococcus allomyrinae</name>
    <dbReference type="NCBI Taxonomy" id="2794353"/>
    <lineage>
        <taxon>Bacteria</taxon>
        <taxon>Bacillati</taxon>
        <taxon>Bacillota</taxon>
        <taxon>Bacilli</taxon>
        <taxon>Lactobacillales</taxon>
        <taxon>Enterococcaceae</taxon>
        <taxon>Vagococcus</taxon>
    </lineage>
</organism>
<dbReference type="SUPFAM" id="SSF55347">
    <property type="entry name" value="Glyceraldehyde-3-phosphate dehydrogenase-like, C-terminal domain"/>
    <property type="match status" value="1"/>
</dbReference>
<feature type="domain" description="GFO/IDH/MocA-like oxidoreductase" evidence="2">
    <location>
        <begin position="133"/>
        <end position="220"/>
    </location>
</feature>
<keyword evidence="4" id="KW-1185">Reference proteome</keyword>
<evidence type="ECO:0000313" key="3">
    <source>
        <dbReference type="EMBL" id="MBP1039988.1"/>
    </source>
</evidence>